<reference evidence="1" key="1">
    <citation type="journal article" date="2020" name="Stud. Mycol.">
        <title>101 Dothideomycetes genomes: a test case for predicting lifestyles and emergence of pathogens.</title>
        <authorList>
            <person name="Haridas S."/>
            <person name="Albert R."/>
            <person name="Binder M."/>
            <person name="Bloem J."/>
            <person name="Labutti K."/>
            <person name="Salamov A."/>
            <person name="Andreopoulos B."/>
            <person name="Baker S."/>
            <person name="Barry K."/>
            <person name="Bills G."/>
            <person name="Bluhm B."/>
            <person name="Cannon C."/>
            <person name="Castanera R."/>
            <person name="Culley D."/>
            <person name="Daum C."/>
            <person name="Ezra D."/>
            <person name="Gonzalez J."/>
            <person name="Henrissat B."/>
            <person name="Kuo A."/>
            <person name="Liang C."/>
            <person name="Lipzen A."/>
            <person name="Lutzoni F."/>
            <person name="Magnuson J."/>
            <person name="Mondo S."/>
            <person name="Nolan M."/>
            <person name="Ohm R."/>
            <person name="Pangilinan J."/>
            <person name="Park H.-J."/>
            <person name="Ramirez L."/>
            <person name="Alfaro M."/>
            <person name="Sun H."/>
            <person name="Tritt A."/>
            <person name="Yoshinaga Y."/>
            <person name="Zwiers L.-H."/>
            <person name="Turgeon B."/>
            <person name="Goodwin S."/>
            <person name="Spatafora J."/>
            <person name="Crous P."/>
            <person name="Grigoriev I."/>
        </authorList>
    </citation>
    <scope>NUCLEOTIDE SEQUENCE</scope>
    <source>
        <strain evidence="1">ATCC 36951</strain>
    </source>
</reference>
<dbReference type="EMBL" id="ML993587">
    <property type="protein sequence ID" value="KAF2169730.1"/>
    <property type="molecule type" value="Genomic_DNA"/>
</dbReference>
<keyword evidence="2" id="KW-1185">Reference proteome</keyword>
<name>A0A6A6CU92_ZASCE</name>
<dbReference type="RefSeq" id="XP_033670619.1">
    <property type="nucleotide sequence ID" value="XM_033805250.1"/>
</dbReference>
<dbReference type="GeneID" id="54558522"/>
<evidence type="ECO:0000313" key="2">
    <source>
        <dbReference type="Proteomes" id="UP000799537"/>
    </source>
</evidence>
<proteinExistence type="predicted"/>
<accession>A0A6A6CU92</accession>
<protein>
    <submittedName>
        <fullName evidence="1">Uncharacterized protein</fullName>
    </submittedName>
</protein>
<organism evidence="1 2">
    <name type="scientific">Zasmidium cellare ATCC 36951</name>
    <dbReference type="NCBI Taxonomy" id="1080233"/>
    <lineage>
        <taxon>Eukaryota</taxon>
        <taxon>Fungi</taxon>
        <taxon>Dikarya</taxon>
        <taxon>Ascomycota</taxon>
        <taxon>Pezizomycotina</taxon>
        <taxon>Dothideomycetes</taxon>
        <taxon>Dothideomycetidae</taxon>
        <taxon>Mycosphaerellales</taxon>
        <taxon>Mycosphaerellaceae</taxon>
        <taxon>Zasmidium</taxon>
    </lineage>
</organism>
<sequence>MCWSTTLVHKCSLSTCPAPSLAFKEFKAISPCSNRENLGRHMPWPRGCSFCRNVYGVQNPSPHNTPFDHRIVQENPLVVRRSVCLACRGREGIHDLGIPRNDEQEVLHPSDLTKIFCTILKIPHPRTIDLAGAIASTLDPIRLRNGLAPHAFTAACIFAASHIAPCPEPIPIDHLITTFNLKTRTWFLHAYATLFTHRHLIAEAGAVRHPAILSAMPKPCCLRPQTRHCPRGKNKWGFEEDRCTATQEGGLHVIGAYVGFRNWLQDGGLPLNVTREKYYSESDLVLLRSERLPGQVEG</sequence>
<evidence type="ECO:0000313" key="1">
    <source>
        <dbReference type="EMBL" id="KAF2169730.1"/>
    </source>
</evidence>
<dbReference type="AlphaFoldDB" id="A0A6A6CU92"/>
<gene>
    <name evidence="1" type="ORF">M409DRAFT_20145</name>
</gene>
<dbReference type="Proteomes" id="UP000799537">
    <property type="component" value="Unassembled WGS sequence"/>
</dbReference>